<sequence length="133" mass="14602">MNKNNDLGIFITRIATGFPMLVYGISKIIHGIGFIEQMIAHQGLPSFLAYGVFIGEIIAPVMIILGFRIRLAGLAFAANCFTAIILAQTGNIFKLNEFGGWALELLLIYMLCGLSFFFTGAGKYAVSTKTRWD</sequence>
<evidence type="ECO:0000256" key="4">
    <source>
        <dbReference type="ARBA" id="ARBA00022692"/>
    </source>
</evidence>
<feature type="transmembrane region" description="Helical" evidence="7">
    <location>
        <begin position="74"/>
        <end position="93"/>
    </location>
</feature>
<evidence type="ECO:0000256" key="3">
    <source>
        <dbReference type="ARBA" id="ARBA00022475"/>
    </source>
</evidence>
<protein>
    <submittedName>
        <fullName evidence="8">DoxX family protein</fullName>
    </submittedName>
</protein>
<organism evidence="8 9">
    <name type="scientific">Chryseobacterium kwangjuense</name>
    <dbReference type="NCBI Taxonomy" id="267125"/>
    <lineage>
        <taxon>Bacteria</taxon>
        <taxon>Pseudomonadati</taxon>
        <taxon>Bacteroidota</taxon>
        <taxon>Flavobacteriia</taxon>
        <taxon>Flavobacteriales</taxon>
        <taxon>Weeksellaceae</taxon>
        <taxon>Chryseobacterium group</taxon>
        <taxon>Chryseobacterium</taxon>
    </lineage>
</organism>
<keyword evidence="5 7" id="KW-1133">Transmembrane helix</keyword>
<dbReference type="Proteomes" id="UP000070513">
    <property type="component" value="Unassembled WGS sequence"/>
</dbReference>
<keyword evidence="4 7" id="KW-0812">Transmembrane</keyword>
<evidence type="ECO:0000256" key="7">
    <source>
        <dbReference type="SAM" id="Phobius"/>
    </source>
</evidence>
<dbReference type="OrthoDB" id="280866at2"/>
<dbReference type="RefSeq" id="WP_062652371.1">
    <property type="nucleotide sequence ID" value="NZ_LPUR01000016.1"/>
</dbReference>
<accession>A0A135W8C7</accession>
<comment type="subcellular location">
    <subcellularLocation>
        <location evidence="1">Cell membrane</location>
        <topology evidence="1">Multi-pass membrane protein</topology>
    </subcellularLocation>
</comment>
<evidence type="ECO:0000256" key="1">
    <source>
        <dbReference type="ARBA" id="ARBA00004651"/>
    </source>
</evidence>
<dbReference type="InterPro" id="IPR032808">
    <property type="entry name" value="DoxX"/>
</dbReference>
<reference evidence="8 9" key="2">
    <citation type="journal article" date="2016" name="Genome Announc.">
        <title>Draft Genome Sequence of a Biocontrol Rhizobacterium, Chryseobacterium kwangjuense Strain KJ1R5, Isolated from Pepper (Capsicum annuum).</title>
        <authorList>
            <person name="Jeong J.J."/>
            <person name="Park H."/>
            <person name="Park B.H."/>
            <person name="Mannaa M."/>
            <person name="Sang M.K."/>
            <person name="Choi I.G."/>
            <person name="Kim K.D."/>
        </authorList>
    </citation>
    <scope>NUCLEOTIDE SEQUENCE [LARGE SCALE GENOMIC DNA]</scope>
    <source>
        <strain evidence="8 9">KJ1R5</strain>
    </source>
</reference>
<feature type="transmembrane region" description="Helical" evidence="7">
    <location>
        <begin position="7"/>
        <end position="35"/>
    </location>
</feature>
<evidence type="ECO:0000256" key="2">
    <source>
        <dbReference type="ARBA" id="ARBA00006679"/>
    </source>
</evidence>
<evidence type="ECO:0000256" key="5">
    <source>
        <dbReference type="ARBA" id="ARBA00022989"/>
    </source>
</evidence>
<keyword evidence="3" id="KW-1003">Cell membrane</keyword>
<proteinExistence type="inferred from homology"/>
<evidence type="ECO:0000313" key="8">
    <source>
        <dbReference type="EMBL" id="KXH81190.1"/>
    </source>
</evidence>
<feature type="transmembrane region" description="Helical" evidence="7">
    <location>
        <begin position="105"/>
        <end position="126"/>
    </location>
</feature>
<comment type="caution">
    <text evidence="8">The sequence shown here is derived from an EMBL/GenBank/DDBJ whole genome shotgun (WGS) entry which is preliminary data.</text>
</comment>
<comment type="similarity">
    <text evidence="2">Belongs to the DoxX family.</text>
</comment>
<evidence type="ECO:0000256" key="6">
    <source>
        <dbReference type="ARBA" id="ARBA00023136"/>
    </source>
</evidence>
<dbReference type="EMBL" id="LPUR01000016">
    <property type="protein sequence ID" value="KXH81190.1"/>
    <property type="molecule type" value="Genomic_DNA"/>
</dbReference>
<dbReference type="Pfam" id="PF07681">
    <property type="entry name" value="DoxX"/>
    <property type="match status" value="1"/>
</dbReference>
<dbReference type="PANTHER" id="PTHR33452">
    <property type="entry name" value="OXIDOREDUCTASE CATD-RELATED"/>
    <property type="match status" value="1"/>
</dbReference>
<dbReference type="InterPro" id="IPR051907">
    <property type="entry name" value="DoxX-like_oxidoreductase"/>
</dbReference>
<dbReference type="AlphaFoldDB" id="A0A135W8C7"/>
<name>A0A135W8C7_9FLAO</name>
<dbReference type="GO" id="GO:0005886">
    <property type="term" value="C:plasma membrane"/>
    <property type="evidence" value="ECO:0007669"/>
    <property type="project" value="UniProtKB-SubCell"/>
</dbReference>
<evidence type="ECO:0000313" key="9">
    <source>
        <dbReference type="Proteomes" id="UP000070513"/>
    </source>
</evidence>
<feature type="transmembrane region" description="Helical" evidence="7">
    <location>
        <begin position="47"/>
        <end position="67"/>
    </location>
</feature>
<reference evidence="9" key="1">
    <citation type="submission" date="2015-12" db="EMBL/GenBank/DDBJ databases">
        <title>Genome sequence of a biocontrol rhizobacterium Chryseobacterium kwangjuense strain KJ1R5 isolated from pepper (Capsicum annuum L.).</title>
        <authorList>
            <person name="Jeong J.-J."/>
            <person name="Park H."/>
            <person name="Mannaa M."/>
            <person name="Sang M.K."/>
            <person name="Choi I.-G."/>
            <person name="Kim K.D."/>
        </authorList>
    </citation>
    <scope>NUCLEOTIDE SEQUENCE [LARGE SCALE GENOMIC DNA]</scope>
    <source>
        <strain evidence="9">KJ1R5</strain>
    </source>
</reference>
<gene>
    <name evidence="8" type="ORF">AU378_15845</name>
</gene>
<dbReference type="PANTHER" id="PTHR33452:SF1">
    <property type="entry name" value="INNER MEMBRANE PROTEIN YPHA-RELATED"/>
    <property type="match status" value="1"/>
</dbReference>
<keyword evidence="6 7" id="KW-0472">Membrane</keyword>